<dbReference type="PROSITE" id="PS50011">
    <property type="entry name" value="PROTEIN_KINASE_DOM"/>
    <property type="match status" value="1"/>
</dbReference>
<dbReference type="PANTHER" id="PTHR24346:SF77">
    <property type="entry name" value="SERINE THREONINE PROTEIN KINASE"/>
    <property type="match status" value="1"/>
</dbReference>
<evidence type="ECO:0000259" key="4">
    <source>
        <dbReference type="PROSITE" id="PS50011"/>
    </source>
</evidence>
<keyword evidence="6" id="KW-1185">Reference proteome</keyword>
<organism evidence="5 6">
    <name type="scientific">Tritrichomonas foetus</name>
    <dbReference type="NCBI Taxonomy" id="1144522"/>
    <lineage>
        <taxon>Eukaryota</taxon>
        <taxon>Metamonada</taxon>
        <taxon>Parabasalia</taxon>
        <taxon>Tritrichomonadida</taxon>
        <taxon>Tritrichomonadidae</taxon>
        <taxon>Tritrichomonas</taxon>
    </lineage>
</organism>
<comment type="caution">
    <text evidence="5">The sequence shown here is derived from an EMBL/GenBank/DDBJ whole genome shotgun (WGS) entry which is preliminary data.</text>
</comment>
<evidence type="ECO:0000313" key="6">
    <source>
        <dbReference type="Proteomes" id="UP000179807"/>
    </source>
</evidence>
<reference evidence="5" key="1">
    <citation type="submission" date="2016-10" db="EMBL/GenBank/DDBJ databases">
        <authorList>
            <person name="Benchimol M."/>
            <person name="Almeida L.G."/>
            <person name="Vasconcelos A.T."/>
            <person name="Perreira-Neves A."/>
            <person name="Rosa I.A."/>
            <person name="Tasca T."/>
            <person name="Bogo M.R."/>
            <person name="de Souza W."/>
        </authorList>
    </citation>
    <scope>NUCLEOTIDE SEQUENCE [LARGE SCALE GENOMIC DNA]</scope>
    <source>
        <strain evidence="5">K</strain>
    </source>
</reference>
<feature type="compositionally biased region" description="Polar residues" evidence="3">
    <location>
        <begin position="11"/>
        <end position="20"/>
    </location>
</feature>
<dbReference type="AlphaFoldDB" id="A0A1J4JV48"/>
<dbReference type="SMART" id="SM00220">
    <property type="entry name" value="S_TKc"/>
    <property type="match status" value="1"/>
</dbReference>
<dbReference type="Proteomes" id="UP000179807">
    <property type="component" value="Unassembled WGS sequence"/>
</dbReference>
<dbReference type="GO" id="GO:0004674">
    <property type="term" value="F:protein serine/threonine kinase activity"/>
    <property type="evidence" value="ECO:0007669"/>
    <property type="project" value="TreeGrafter"/>
</dbReference>
<dbReference type="GeneID" id="94842861"/>
<feature type="region of interest" description="Disordered" evidence="3">
    <location>
        <begin position="1"/>
        <end position="20"/>
    </location>
</feature>
<dbReference type="VEuPathDB" id="TrichDB:TRFO_31831"/>
<dbReference type="Pfam" id="PF00069">
    <property type="entry name" value="Pkinase"/>
    <property type="match status" value="1"/>
</dbReference>
<dbReference type="PROSITE" id="PS00108">
    <property type="entry name" value="PROTEIN_KINASE_ST"/>
    <property type="match status" value="1"/>
</dbReference>
<keyword evidence="5" id="KW-0808">Transferase</keyword>
<dbReference type="PANTHER" id="PTHR24346">
    <property type="entry name" value="MAP/MICROTUBULE AFFINITY-REGULATING KINASE"/>
    <property type="match status" value="1"/>
</dbReference>
<name>A0A1J4JV48_9EUKA</name>
<dbReference type="GO" id="GO:0005737">
    <property type="term" value="C:cytoplasm"/>
    <property type="evidence" value="ECO:0007669"/>
    <property type="project" value="TreeGrafter"/>
</dbReference>
<keyword evidence="1" id="KW-0547">Nucleotide-binding</keyword>
<evidence type="ECO:0000256" key="2">
    <source>
        <dbReference type="ARBA" id="ARBA00022840"/>
    </source>
</evidence>
<feature type="domain" description="Protein kinase" evidence="4">
    <location>
        <begin position="71"/>
        <end position="331"/>
    </location>
</feature>
<evidence type="ECO:0000313" key="5">
    <source>
        <dbReference type="EMBL" id="OHT01396.1"/>
    </source>
</evidence>
<dbReference type="Gene3D" id="3.30.200.20">
    <property type="entry name" value="Phosphorylase Kinase, domain 1"/>
    <property type="match status" value="1"/>
</dbReference>
<proteinExistence type="predicted"/>
<dbReference type="EMBL" id="MLAK01000914">
    <property type="protein sequence ID" value="OHT01396.1"/>
    <property type="molecule type" value="Genomic_DNA"/>
</dbReference>
<dbReference type="InterPro" id="IPR000719">
    <property type="entry name" value="Prot_kinase_dom"/>
</dbReference>
<dbReference type="InterPro" id="IPR011009">
    <property type="entry name" value="Kinase-like_dom_sf"/>
</dbReference>
<dbReference type="SUPFAM" id="SSF56112">
    <property type="entry name" value="Protein kinase-like (PK-like)"/>
    <property type="match status" value="1"/>
</dbReference>
<accession>A0A1J4JV48</accession>
<evidence type="ECO:0000256" key="3">
    <source>
        <dbReference type="SAM" id="MobiDB-lite"/>
    </source>
</evidence>
<protein>
    <submittedName>
        <fullName evidence="5">CAMK family protein kinase</fullName>
    </submittedName>
</protein>
<dbReference type="GO" id="GO:0005524">
    <property type="term" value="F:ATP binding"/>
    <property type="evidence" value="ECO:0007669"/>
    <property type="project" value="UniProtKB-KW"/>
</dbReference>
<gene>
    <name evidence="5" type="ORF">TRFO_31831</name>
</gene>
<keyword evidence="2" id="KW-0067">ATP-binding</keyword>
<keyword evidence="5" id="KW-0418">Kinase</keyword>
<dbReference type="GO" id="GO:0035556">
    <property type="term" value="P:intracellular signal transduction"/>
    <property type="evidence" value="ECO:0007669"/>
    <property type="project" value="TreeGrafter"/>
</dbReference>
<dbReference type="RefSeq" id="XP_068354532.1">
    <property type="nucleotide sequence ID" value="XM_068508157.1"/>
</dbReference>
<dbReference type="Gene3D" id="1.10.510.10">
    <property type="entry name" value="Transferase(Phosphotransferase) domain 1"/>
    <property type="match status" value="1"/>
</dbReference>
<feature type="compositionally biased region" description="Low complexity" evidence="3">
    <location>
        <begin position="1"/>
        <end position="10"/>
    </location>
</feature>
<sequence length="354" mass="39208">MGSSNSSVNNQQGKNPQYTEFQEHPLLSAIENPINRFCDDFASSLVDDSASKSHKSDIQMSATEQEEIPGYSIIKTIGNGAEAVVYQAVKNRTSNPVALKHYKKVNNMGDGVPREFEIARLLDHPRCIQMMDCFKLPNGDFVVSMPMGPYGSLQNTTVPVMTISEAILFLSQLGSALAHMHSKNIVHRDIKPGNILLFDDGYALCDYSVSLQLGAPEQPISGVSGTSVFMSPEISVNFYQPKPADVWALGITLYSLLFGQYPYKLEQAIEENEGQAWNNTAPISKCVNNNPLEFPDVPAIPDELKMIISGMLEKNPAERITAQQIADNEWIHEKNDEWVKIMNYLKGDGPPPEL</sequence>
<dbReference type="OrthoDB" id="68483at2759"/>
<dbReference type="InterPro" id="IPR008271">
    <property type="entry name" value="Ser/Thr_kinase_AS"/>
</dbReference>
<evidence type="ECO:0000256" key="1">
    <source>
        <dbReference type="ARBA" id="ARBA00022741"/>
    </source>
</evidence>